<evidence type="ECO:0000313" key="1">
    <source>
        <dbReference type="EMBL" id="KAH1032513.1"/>
    </source>
</evidence>
<keyword evidence="2" id="KW-1185">Reference proteome</keyword>
<dbReference type="EMBL" id="JAIQCV010000013">
    <property type="protein sequence ID" value="KAH1032513.1"/>
    <property type="molecule type" value="Genomic_DNA"/>
</dbReference>
<accession>A0A9D3ZGN4</accession>
<evidence type="ECO:0000313" key="2">
    <source>
        <dbReference type="Proteomes" id="UP000828251"/>
    </source>
</evidence>
<dbReference type="Proteomes" id="UP000828251">
    <property type="component" value="Unassembled WGS sequence"/>
</dbReference>
<organism evidence="1 2">
    <name type="scientific">Gossypium stocksii</name>
    <dbReference type="NCBI Taxonomy" id="47602"/>
    <lineage>
        <taxon>Eukaryota</taxon>
        <taxon>Viridiplantae</taxon>
        <taxon>Streptophyta</taxon>
        <taxon>Embryophyta</taxon>
        <taxon>Tracheophyta</taxon>
        <taxon>Spermatophyta</taxon>
        <taxon>Magnoliopsida</taxon>
        <taxon>eudicotyledons</taxon>
        <taxon>Gunneridae</taxon>
        <taxon>Pentapetalae</taxon>
        <taxon>rosids</taxon>
        <taxon>malvids</taxon>
        <taxon>Malvales</taxon>
        <taxon>Malvaceae</taxon>
        <taxon>Malvoideae</taxon>
        <taxon>Gossypium</taxon>
    </lineage>
</organism>
<dbReference type="OrthoDB" id="10460891at2759"/>
<name>A0A9D3ZGN4_9ROSI</name>
<comment type="caution">
    <text evidence="1">The sequence shown here is derived from an EMBL/GenBank/DDBJ whole genome shotgun (WGS) entry which is preliminary data.</text>
</comment>
<dbReference type="AlphaFoldDB" id="A0A9D3ZGN4"/>
<gene>
    <name evidence="1" type="ORF">J1N35_044687</name>
</gene>
<proteinExistence type="predicted"/>
<sequence>MMETIRTNIMLLIVKKNEEAEKFKGNLYSKIKKKLDANIKDSIRCFPSHVDGEGHHVECGPS</sequence>
<protein>
    <submittedName>
        <fullName evidence="1">Uncharacterized protein</fullName>
    </submittedName>
</protein>
<reference evidence="1 2" key="1">
    <citation type="journal article" date="2021" name="Plant Biotechnol. J.">
        <title>Multi-omics assisted identification of the key and species-specific regulatory components of drought-tolerant mechanisms in Gossypium stocksii.</title>
        <authorList>
            <person name="Yu D."/>
            <person name="Ke L."/>
            <person name="Zhang D."/>
            <person name="Wu Y."/>
            <person name="Sun Y."/>
            <person name="Mei J."/>
            <person name="Sun J."/>
            <person name="Sun Y."/>
        </authorList>
    </citation>
    <scope>NUCLEOTIDE SEQUENCE [LARGE SCALE GENOMIC DNA]</scope>
    <source>
        <strain evidence="2">cv. E1</strain>
        <tissue evidence="1">Leaf</tissue>
    </source>
</reference>